<proteinExistence type="predicted"/>
<comment type="caution">
    <text evidence="1">The sequence shown here is derived from an EMBL/GenBank/DDBJ whole genome shotgun (WGS) entry which is preliminary data.</text>
</comment>
<gene>
    <name evidence="1" type="ORF">S06H3_27127</name>
</gene>
<reference evidence="1" key="1">
    <citation type="journal article" date="2014" name="Front. Microbiol.">
        <title>High frequency of phylogenetically diverse reductive dehalogenase-homologous genes in deep subseafloor sedimentary metagenomes.</title>
        <authorList>
            <person name="Kawai M."/>
            <person name="Futagami T."/>
            <person name="Toyoda A."/>
            <person name="Takaki Y."/>
            <person name="Nishi S."/>
            <person name="Hori S."/>
            <person name="Arai W."/>
            <person name="Tsubouchi T."/>
            <person name="Morono Y."/>
            <person name="Uchiyama I."/>
            <person name="Ito T."/>
            <person name="Fujiyama A."/>
            <person name="Inagaki F."/>
            <person name="Takami H."/>
        </authorList>
    </citation>
    <scope>NUCLEOTIDE SEQUENCE</scope>
    <source>
        <strain evidence="1">Expedition CK06-06</strain>
    </source>
</reference>
<sequence>MRRLITHFINTLEPLLMGDNGYVAWGVAAPEFGVFTFQGLQSGRIYNVDMYYSDVVDALVNWDGGAGASATSPDSFTAPENLLLIDIAIVTGGTDTTKLQILRNNQPTGDFIRHTTHLTSVALRSPIRLGFARGTEVRAIQKA</sequence>
<protein>
    <submittedName>
        <fullName evidence="1">Uncharacterized protein</fullName>
    </submittedName>
</protein>
<evidence type="ECO:0000313" key="1">
    <source>
        <dbReference type="EMBL" id="GAI32353.1"/>
    </source>
</evidence>
<dbReference type="EMBL" id="BARV01015719">
    <property type="protein sequence ID" value="GAI32353.1"/>
    <property type="molecule type" value="Genomic_DNA"/>
</dbReference>
<accession>X1MM25</accession>
<organism evidence="1">
    <name type="scientific">marine sediment metagenome</name>
    <dbReference type="NCBI Taxonomy" id="412755"/>
    <lineage>
        <taxon>unclassified sequences</taxon>
        <taxon>metagenomes</taxon>
        <taxon>ecological metagenomes</taxon>
    </lineage>
</organism>
<name>X1MM25_9ZZZZ</name>
<dbReference type="AlphaFoldDB" id="X1MM25"/>